<dbReference type="InterPro" id="IPR025943">
    <property type="entry name" value="Sigma_54_int_dom_ATP-bd_2"/>
</dbReference>
<dbReference type="Pfam" id="PF02954">
    <property type="entry name" value="HTH_8"/>
    <property type="match status" value="1"/>
</dbReference>
<dbReference type="PROSITE" id="PS00676">
    <property type="entry name" value="SIGMA54_INTERACT_2"/>
    <property type="match status" value="1"/>
</dbReference>
<dbReference type="InterPro" id="IPR058031">
    <property type="entry name" value="AAA_lid_NorR"/>
</dbReference>
<dbReference type="Proteomes" id="UP001162030">
    <property type="component" value="Chromosome"/>
</dbReference>
<evidence type="ECO:0000313" key="8">
    <source>
        <dbReference type="Proteomes" id="UP001162030"/>
    </source>
</evidence>
<dbReference type="InterPro" id="IPR009057">
    <property type="entry name" value="Homeodomain-like_sf"/>
</dbReference>
<evidence type="ECO:0000256" key="2">
    <source>
        <dbReference type="ARBA" id="ARBA00022840"/>
    </source>
</evidence>
<keyword evidence="3" id="KW-0805">Transcription regulation</keyword>
<evidence type="ECO:0000256" key="3">
    <source>
        <dbReference type="ARBA" id="ARBA00023015"/>
    </source>
</evidence>
<dbReference type="Gene3D" id="1.10.8.60">
    <property type="match status" value="1"/>
</dbReference>
<keyword evidence="5" id="KW-0804">Transcription</keyword>
<keyword evidence="1" id="KW-0547">Nucleotide-binding</keyword>
<proteinExistence type="predicted"/>
<keyword evidence="4" id="KW-0238">DNA-binding</keyword>
<dbReference type="Pfam" id="PF25601">
    <property type="entry name" value="AAA_lid_14"/>
    <property type="match status" value="1"/>
</dbReference>
<keyword evidence="2" id="KW-0067">ATP-binding</keyword>
<dbReference type="PRINTS" id="PR01590">
    <property type="entry name" value="HTHFIS"/>
</dbReference>
<dbReference type="Gene3D" id="1.10.10.60">
    <property type="entry name" value="Homeodomain-like"/>
    <property type="match status" value="1"/>
</dbReference>
<dbReference type="PANTHER" id="PTHR32071:SF57">
    <property type="entry name" value="C4-DICARBOXYLATE TRANSPORT TRANSCRIPTIONAL REGULATORY PROTEIN DCTD"/>
    <property type="match status" value="1"/>
</dbReference>
<dbReference type="InterPro" id="IPR002197">
    <property type="entry name" value="HTH_Fis"/>
</dbReference>
<evidence type="ECO:0000256" key="5">
    <source>
        <dbReference type="ARBA" id="ARBA00023163"/>
    </source>
</evidence>
<dbReference type="SUPFAM" id="SSF52540">
    <property type="entry name" value="P-loop containing nucleoside triphosphate hydrolases"/>
    <property type="match status" value="1"/>
</dbReference>
<reference evidence="7 8" key="1">
    <citation type="submission" date="2023-03" db="EMBL/GenBank/DDBJ databases">
        <authorList>
            <person name="Pearce D."/>
        </authorList>
    </citation>
    <scope>NUCLEOTIDE SEQUENCE [LARGE SCALE GENOMIC DNA]</scope>
    <source>
        <strain evidence="7">Msz</strain>
    </source>
</reference>
<dbReference type="PROSITE" id="PS00675">
    <property type="entry name" value="SIGMA54_INTERACT_1"/>
    <property type="match status" value="1"/>
</dbReference>
<dbReference type="PANTHER" id="PTHR32071">
    <property type="entry name" value="TRANSCRIPTIONAL REGULATORY PROTEIN"/>
    <property type="match status" value="1"/>
</dbReference>
<dbReference type="SUPFAM" id="SSF46689">
    <property type="entry name" value="Homeodomain-like"/>
    <property type="match status" value="1"/>
</dbReference>
<dbReference type="EMBL" id="OX458333">
    <property type="protein sequence ID" value="CAI8905039.1"/>
    <property type="molecule type" value="Genomic_DNA"/>
</dbReference>
<dbReference type="RefSeq" id="WP_026609122.1">
    <property type="nucleotide sequence ID" value="NZ_OX458333.1"/>
</dbReference>
<dbReference type="InterPro" id="IPR003593">
    <property type="entry name" value="AAA+_ATPase"/>
</dbReference>
<dbReference type="InterPro" id="IPR025944">
    <property type="entry name" value="Sigma_54_int_dom_CS"/>
</dbReference>
<dbReference type="CDD" id="cd00009">
    <property type="entry name" value="AAA"/>
    <property type="match status" value="1"/>
</dbReference>
<accession>A0ABM9I5G6</accession>
<dbReference type="Gene3D" id="3.40.50.300">
    <property type="entry name" value="P-loop containing nucleotide triphosphate hydrolases"/>
    <property type="match status" value="1"/>
</dbReference>
<gene>
    <name evidence="7" type="ORF">MSZNOR_3522</name>
</gene>
<dbReference type="Pfam" id="PF00158">
    <property type="entry name" value="Sigma54_activat"/>
    <property type="match status" value="1"/>
</dbReference>
<evidence type="ECO:0000259" key="6">
    <source>
        <dbReference type="PROSITE" id="PS50045"/>
    </source>
</evidence>
<evidence type="ECO:0000256" key="1">
    <source>
        <dbReference type="ARBA" id="ARBA00022741"/>
    </source>
</evidence>
<dbReference type="InterPro" id="IPR025662">
    <property type="entry name" value="Sigma_54_int_dom_ATP-bd_1"/>
</dbReference>
<keyword evidence="8" id="KW-1185">Reference proteome</keyword>
<feature type="domain" description="Sigma-54 factor interaction" evidence="6">
    <location>
        <begin position="5"/>
        <end position="234"/>
    </location>
</feature>
<dbReference type="PROSITE" id="PS00688">
    <property type="entry name" value="SIGMA54_INTERACT_3"/>
    <property type="match status" value="1"/>
</dbReference>
<sequence>MFERLIGQSPNFEALLRSARMIAATDVTVLIIGETGTGKEVLAHALKEHSPRANKPFITLNCAALPEALAESELFGHRKGAFTGAVTSQIGRLQAADGGTVFLDEVDSLPAALQAKFLRFLETGEIQPVGETHTLNVDVRVIAATNANLQEKISRGEFRKDLYYRLNVVPLEIPPLRERMGDIQLLLQHFMKQFAEEHKLPEASFTKAALNRLTAYSWPGNVRELRNVCERLAILLAGRMIDESNLPQEIVNRAPSQKPVFDLPEVGIELEKVEMDLIRQALSRTNGNRSRSARLLGISRDTLLYRMQKYGIS</sequence>
<evidence type="ECO:0000256" key="4">
    <source>
        <dbReference type="ARBA" id="ARBA00023125"/>
    </source>
</evidence>
<evidence type="ECO:0000313" key="7">
    <source>
        <dbReference type="EMBL" id="CAI8905039.1"/>
    </source>
</evidence>
<dbReference type="PROSITE" id="PS50045">
    <property type="entry name" value="SIGMA54_INTERACT_4"/>
    <property type="match status" value="1"/>
</dbReference>
<dbReference type="InterPro" id="IPR027417">
    <property type="entry name" value="P-loop_NTPase"/>
</dbReference>
<organism evidence="7 8">
    <name type="scientific">Methylocaldum szegediense</name>
    <dbReference type="NCBI Taxonomy" id="73780"/>
    <lineage>
        <taxon>Bacteria</taxon>
        <taxon>Pseudomonadati</taxon>
        <taxon>Pseudomonadota</taxon>
        <taxon>Gammaproteobacteria</taxon>
        <taxon>Methylococcales</taxon>
        <taxon>Methylococcaceae</taxon>
        <taxon>Methylocaldum</taxon>
    </lineage>
</organism>
<protein>
    <submittedName>
        <fullName evidence="7">Regulatory Fis family protein</fullName>
    </submittedName>
</protein>
<dbReference type="SMART" id="SM00382">
    <property type="entry name" value="AAA"/>
    <property type="match status" value="1"/>
</dbReference>
<dbReference type="InterPro" id="IPR002078">
    <property type="entry name" value="Sigma_54_int"/>
</dbReference>
<name>A0ABM9I5G6_9GAMM</name>